<organism evidence="1 2">
    <name type="scientific">Gossypium raimondii</name>
    <name type="common">Peruvian cotton</name>
    <name type="synonym">Gossypium klotzschianum subsp. raimondii</name>
    <dbReference type="NCBI Taxonomy" id="29730"/>
    <lineage>
        <taxon>Eukaryota</taxon>
        <taxon>Viridiplantae</taxon>
        <taxon>Streptophyta</taxon>
        <taxon>Embryophyta</taxon>
        <taxon>Tracheophyta</taxon>
        <taxon>Spermatophyta</taxon>
        <taxon>Magnoliopsida</taxon>
        <taxon>eudicotyledons</taxon>
        <taxon>Gunneridae</taxon>
        <taxon>Pentapetalae</taxon>
        <taxon>rosids</taxon>
        <taxon>malvids</taxon>
        <taxon>Malvales</taxon>
        <taxon>Malvaceae</taxon>
        <taxon>Malvoideae</taxon>
        <taxon>Gossypium</taxon>
    </lineage>
</organism>
<dbReference type="Proteomes" id="UP000593578">
    <property type="component" value="Unassembled WGS sequence"/>
</dbReference>
<sequence length="57" mass="6919">MNMLLQFLMGRRMSMNLLLRLSLQAKYPTMFKVSLPYFLMLKHDNKLQYLRLLVQLI</sequence>
<dbReference type="EMBL" id="JABEZZ010000007">
    <property type="protein sequence ID" value="MBA0590708.1"/>
    <property type="molecule type" value="Genomic_DNA"/>
</dbReference>
<gene>
    <name evidence="1" type="ORF">Gorai_019403</name>
</gene>
<comment type="caution">
    <text evidence="1">The sequence shown here is derived from an EMBL/GenBank/DDBJ whole genome shotgun (WGS) entry which is preliminary data.</text>
</comment>
<dbReference type="AlphaFoldDB" id="A0A7J8PNE7"/>
<proteinExistence type="predicted"/>
<reference evidence="1 2" key="1">
    <citation type="journal article" date="2019" name="Genome Biol. Evol.">
        <title>Insights into the evolution of the New World diploid cottons (Gossypium, subgenus Houzingenia) based on genome sequencing.</title>
        <authorList>
            <person name="Grover C.E."/>
            <person name="Arick M.A. 2nd"/>
            <person name="Thrash A."/>
            <person name="Conover J.L."/>
            <person name="Sanders W.S."/>
            <person name="Peterson D.G."/>
            <person name="Frelichowski J.E."/>
            <person name="Scheffler J.A."/>
            <person name="Scheffler B.E."/>
            <person name="Wendel J.F."/>
        </authorList>
    </citation>
    <scope>NUCLEOTIDE SEQUENCE [LARGE SCALE GENOMIC DNA]</scope>
    <source>
        <strain evidence="1">8</strain>
        <tissue evidence="1">Leaf</tissue>
    </source>
</reference>
<accession>A0A7J8PNE7</accession>
<evidence type="ECO:0000313" key="1">
    <source>
        <dbReference type="EMBL" id="MBA0590708.1"/>
    </source>
</evidence>
<name>A0A7J8PNE7_GOSRA</name>
<evidence type="ECO:0000313" key="2">
    <source>
        <dbReference type="Proteomes" id="UP000593578"/>
    </source>
</evidence>
<protein>
    <submittedName>
        <fullName evidence="1">Uncharacterized protein</fullName>
    </submittedName>
</protein>